<feature type="compositionally biased region" description="Polar residues" evidence="1">
    <location>
        <begin position="66"/>
        <end position="79"/>
    </location>
</feature>
<comment type="caution">
    <text evidence="4">The sequence shown here is derived from an EMBL/GenBank/DDBJ whole genome shotgun (WGS) entry which is preliminary data.</text>
</comment>
<organism evidence="4 5">
    <name type="scientific">Lepraria finkii</name>
    <dbReference type="NCBI Taxonomy" id="1340010"/>
    <lineage>
        <taxon>Eukaryota</taxon>
        <taxon>Fungi</taxon>
        <taxon>Dikarya</taxon>
        <taxon>Ascomycota</taxon>
        <taxon>Pezizomycotina</taxon>
        <taxon>Lecanoromycetes</taxon>
        <taxon>OSLEUM clade</taxon>
        <taxon>Lecanoromycetidae</taxon>
        <taxon>Lecanorales</taxon>
        <taxon>Lecanorineae</taxon>
        <taxon>Stereocaulaceae</taxon>
        <taxon>Lepraria</taxon>
    </lineage>
</organism>
<evidence type="ECO:0000259" key="3">
    <source>
        <dbReference type="Pfam" id="PF20237"/>
    </source>
</evidence>
<feature type="transmembrane region" description="Helical" evidence="2">
    <location>
        <begin position="297"/>
        <end position="317"/>
    </location>
</feature>
<dbReference type="Pfam" id="PF20237">
    <property type="entry name" value="DUF6594"/>
    <property type="match status" value="1"/>
</dbReference>
<protein>
    <recommendedName>
        <fullName evidence="3">DUF6594 domain-containing protein</fullName>
    </recommendedName>
</protein>
<keyword evidence="2" id="KW-1133">Transmembrane helix</keyword>
<evidence type="ECO:0000313" key="4">
    <source>
        <dbReference type="EMBL" id="KAL2050846.1"/>
    </source>
</evidence>
<feature type="domain" description="DUF6594" evidence="3">
    <location>
        <begin position="106"/>
        <end position="368"/>
    </location>
</feature>
<feature type="compositionally biased region" description="Low complexity" evidence="1">
    <location>
        <begin position="11"/>
        <end position="21"/>
    </location>
</feature>
<feature type="compositionally biased region" description="Polar residues" evidence="1">
    <location>
        <begin position="27"/>
        <end position="58"/>
    </location>
</feature>
<dbReference type="InterPro" id="IPR046529">
    <property type="entry name" value="DUF6594"/>
</dbReference>
<reference evidence="4 5" key="1">
    <citation type="submission" date="2024-09" db="EMBL/GenBank/DDBJ databases">
        <title>Rethinking Asexuality: The Enigmatic Case of Functional Sexual Genes in Lepraria (Stereocaulaceae).</title>
        <authorList>
            <person name="Doellman M."/>
            <person name="Sun Y."/>
            <person name="Barcenas-Pena A."/>
            <person name="Lumbsch H.T."/>
            <person name="Grewe F."/>
        </authorList>
    </citation>
    <scope>NUCLEOTIDE SEQUENCE [LARGE SCALE GENOMIC DNA]</scope>
    <source>
        <strain evidence="4 5">Grewe 0041</strain>
    </source>
</reference>
<evidence type="ECO:0000313" key="5">
    <source>
        <dbReference type="Proteomes" id="UP001590951"/>
    </source>
</evidence>
<keyword evidence="2" id="KW-0812">Transmembrane</keyword>
<feature type="transmembrane region" description="Helical" evidence="2">
    <location>
        <begin position="329"/>
        <end position="350"/>
    </location>
</feature>
<feature type="compositionally biased region" description="Polar residues" evidence="1">
    <location>
        <begin position="1"/>
        <end position="10"/>
    </location>
</feature>
<accession>A0ABR4AYW6</accession>
<keyword evidence="2" id="KW-0472">Membrane</keyword>
<keyword evidence="5" id="KW-1185">Reference proteome</keyword>
<proteinExistence type="predicted"/>
<sequence>MGPSIPLTTISGPSSGPSDSPALAEASPQTLQITASTSQPVLPQSPSSACVAPITQNEAHQRRAESSTMGASSPANSEDPSLLVTPPQKISSIKRADKQPWRYRGYRTFCRWLASDDDFFVLRRFGSSSARVALFLQDQVVETEHALMNEDAEAEAVEEGVDNGTFRRDLRPERLRILGDLLSQLERYHQFVLNHMELKSHPRASKFQINNVRQWLINANHPIAQEEVAFVGEEGEDDLIPVTSKPKTPLRRFIDKFNLLRLAACFRERKKNERLFTQDDFEMQTTVYSKDSILDGVVTFITVMLGLAMLIGPLWLLQRLSNNQSTLHARLGVITGFLALFTPLPSLFTVAKPFEVLAATAAYGAVLMVFMQFGTYATTSNSA</sequence>
<evidence type="ECO:0000256" key="1">
    <source>
        <dbReference type="SAM" id="MobiDB-lite"/>
    </source>
</evidence>
<gene>
    <name evidence="4" type="ORF">ABVK25_008907</name>
</gene>
<feature type="transmembrane region" description="Helical" evidence="2">
    <location>
        <begin position="356"/>
        <end position="377"/>
    </location>
</feature>
<evidence type="ECO:0000256" key="2">
    <source>
        <dbReference type="SAM" id="Phobius"/>
    </source>
</evidence>
<name>A0ABR4AYW6_9LECA</name>
<dbReference type="PANTHER" id="PTHR34502">
    <property type="entry name" value="DUF6594 DOMAIN-CONTAINING PROTEIN-RELATED"/>
    <property type="match status" value="1"/>
</dbReference>
<dbReference type="EMBL" id="JBHFEH010000042">
    <property type="protein sequence ID" value="KAL2050846.1"/>
    <property type="molecule type" value="Genomic_DNA"/>
</dbReference>
<feature type="region of interest" description="Disordered" evidence="1">
    <location>
        <begin position="1"/>
        <end position="85"/>
    </location>
</feature>
<dbReference type="PANTHER" id="PTHR34502:SF4">
    <property type="entry name" value="DUF6594 DOMAIN-CONTAINING PROTEIN"/>
    <property type="match status" value="1"/>
</dbReference>
<dbReference type="Proteomes" id="UP001590951">
    <property type="component" value="Unassembled WGS sequence"/>
</dbReference>